<evidence type="ECO:0000256" key="5">
    <source>
        <dbReference type="ARBA" id="ARBA00019973"/>
    </source>
</evidence>
<comment type="catalytic activity">
    <reaction evidence="13">
        <text>L-seryl-[protein] + ATP = O-phospho-L-seryl-[protein] + ADP + H(+)</text>
        <dbReference type="Rhea" id="RHEA:17989"/>
        <dbReference type="Rhea" id="RHEA-COMP:9863"/>
        <dbReference type="Rhea" id="RHEA-COMP:11604"/>
        <dbReference type="ChEBI" id="CHEBI:15378"/>
        <dbReference type="ChEBI" id="CHEBI:29999"/>
        <dbReference type="ChEBI" id="CHEBI:30616"/>
        <dbReference type="ChEBI" id="CHEBI:83421"/>
        <dbReference type="ChEBI" id="CHEBI:456216"/>
        <dbReference type="EC" id="2.7.11.1"/>
    </reaction>
</comment>
<evidence type="ECO:0000256" key="9">
    <source>
        <dbReference type="ARBA" id="ARBA00022840"/>
    </source>
</evidence>
<evidence type="ECO:0000256" key="4">
    <source>
        <dbReference type="ARBA" id="ARBA00013948"/>
    </source>
</evidence>
<evidence type="ECO:0000256" key="11">
    <source>
        <dbReference type="ARBA" id="ARBA00033194"/>
    </source>
</evidence>
<keyword evidence="9" id="KW-0067">ATP-binding</keyword>
<evidence type="ECO:0000256" key="2">
    <source>
        <dbReference type="ARBA" id="ARBA00011534"/>
    </source>
</evidence>
<dbReference type="PANTHER" id="PTHR43671:SF13">
    <property type="entry name" value="SERINE_THREONINE-PROTEIN KINASE NEK2"/>
    <property type="match status" value="1"/>
</dbReference>
<evidence type="ECO:0000313" key="15">
    <source>
        <dbReference type="EMBL" id="KAF2003971.1"/>
    </source>
</evidence>
<evidence type="ECO:0000313" key="16">
    <source>
        <dbReference type="Proteomes" id="UP000799779"/>
    </source>
</evidence>
<dbReference type="SUPFAM" id="SSF56112">
    <property type="entry name" value="Protein kinase-like (PK-like)"/>
    <property type="match status" value="1"/>
</dbReference>
<evidence type="ECO:0000256" key="1">
    <source>
        <dbReference type="ARBA" id="ARBA00003747"/>
    </source>
</evidence>
<keyword evidence="7" id="KW-0547">Nucleotide-binding</keyword>
<evidence type="ECO:0000256" key="6">
    <source>
        <dbReference type="ARBA" id="ARBA00022679"/>
    </source>
</evidence>
<dbReference type="EC" id="2.7.11.1" evidence="3"/>
<dbReference type="OrthoDB" id="310217at2759"/>
<sequence>MSLPIQSFQLSINSCSPSWTNTPFPSTYTKVRQLGSGHDATVYLYRHQPTVTLIAVKCPKNRIRLSSLPPEIKVLTCLPHHHNNIRLYSVFQNAPYPETDCIIYEACPAGDLFSLHQRKKSIDKGVYSEHFIWSIFTQLCSAVAFIHEGIGSPTPSRSTPWKPVIHRDITPRNILIARLDLDKPWAEVRIKLADFGFASFYQTPDDQFDGRRVGSPTRWPPEQTWENANATLAGDVWAAGSVVYELAHGFEAIVDPQVYEQTFFARGGREKLARIAPPHHGSYMCANVPRQSIAVNLEEHEQPLDSRRLRPTMRYSDGLNGCLMAALEWVQPERPTAGRLLWYVEDAHQRFLIKGGDV</sequence>
<dbReference type="GO" id="GO:0004674">
    <property type="term" value="F:protein serine/threonine kinase activity"/>
    <property type="evidence" value="ECO:0007669"/>
    <property type="project" value="UniProtKB-EC"/>
</dbReference>
<evidence type="ECO:0000256" key="7">
    <source>
        <dbReference type="ARBA" id="ARBA00022741"/>
    </source>
</evidence>
<gene>
    <name evidence="15" type="ORF">P154DRAFT_588550</name>
</gene>
<comment type="catalytic activity">
    <reaction evidence="12">
        <text>L-threonyl-[protein] + ATP = O-phospho-L-threonyl-[protein] + ADP + H(+)</text>
        <dbReference type="Rhea" id="RHEA:46608"/>
        <dbReference type="Rhea" id="RHEA-COMP:11060"/>
        <dbReference type="Rhea" id="RHEA-COMP:11605"/>
        <dbReference type="ChEBI" id="CHEBI:15378"/>
        <dbReference type="ChEBI" id="CHEBI:30013"/>
        <dbReference type="ChEBI" id="CHEBI:30616"/>
        <dbReference type="ChEBI" id="CHEBI:61977"/>
        <dbReference type="ChEBI" id="CHEBI:456216"/>
        <dbReference type="EC" id="2.7.11.1"/>
    </reaction>
</comment>
<evidence type="ECO:0000256" key="10">
    <source>
        <dbReference type="ARBA" id="ARBA00030980"/>
    </source>
</evidence>
<dbReference type="InterPro" id="IPR050660">
    <property type="entry name" value="NEK_Ser/Thr_kinase"/>
</dbReference>
<dbReference type="PANTHER" id="PTHR43671">
    <property type="entry name" value="SERINE/THREONINE-PROTEIN KINASE NEK"/>
    <property type="match status" value="1"/>
</dbReference>
<keyword evidence="6" id="KW-0808">Transferase</keyword>
<dbReference type="InterPro" id="IPR008266">
    <property type="entry name" value="Tyr_kinase_AS"/>
</dbReference>
<dbReference type="Pfam" id="PF00069">
    <property type="entry name" value="Pkinase"/>
    <property type="match status" value="1"/>
</dbReference>
<organism evidence="15 16">
    <name type="scientific">Amniculicola lignicola CBS 123094</name>
    <dbReference type="NCBI Taxonomy" id="1392246"/>
    <lineage>
        <taxon>Eukaryota</taxon>
        <taxon>Fungi</taxon>
        <taxon>Dikarya</taxon>
        <taxon>Ascomycota</taxon>
        <taxon>Pezizomycotina</taxon>
        <taxon>Dothideomycetes</taxon>
        <taxon>Pleosporomycetidae</taxon>
        <taxon>Pleosporales</taxon>
        <taxon>Amniculicolaceae</taxon>
        <taxon>Amniculicola</taxon>
    </lineage>
</organism>
<keyword evidence="16" id="KW-1185">Reference proteome</keyword>
<accession>A0A6A5WUV5</accession>
<dbReference type="Proteomes" id="UP000799779">
    <property type="component" value="Unassembled WGS sequence"/>
</dbReference>
<dbReference type="PROSITE" id="PS50011">
    <property type="entry name" value="PROTEIN_KINASE_DOM"/>
    <property type="match status" value="1"/>
</dbReference>
<protein>
    <recommendedName>
        <fullName evidence="5">EKC/KEOPS complex subunit BUD32</fullName>
        <ecNumber evidence="3">2.7.11.1</ecNumber>
    </recommendedName>
    <alternativeName>
        <fullName evidence="10 11">Atypical Serine/threonine protein kinase BUD32</fullName>
    </alternativeName>
    <alternativeName>
        <fullName evidence="4">EKC/KEOPS complex subunit bud32</fullName>
    </alternativeName>
</protein>
<dbReference type="InterPro" id="IPR011009">
    <property type="entry name" value="Kinase-like_dom_sf"/>
</dbReference>
<dbReference type="Gene3D" id="1.10.510.10">
    <property type="entry name" value="Transferase(Phosphotransferase) domain 1"/>
    <property type="match status" value="1"/>
</dbReference>
<dbReference type="PROSITE" id="PS00109">
    <property type="entry name" value="PROTEIN_KINASE_TYR"/>
    <property type="match status" value="1"/>
</dbReference>
<feature type="non-terminal residue" evidence="15">
    <location>
        <position position="1"/>
    </location>
</feature>
<dbReference type="CDD" id="cd00180">
    <property type="entry name" value="PKc"/>
    <property type="match status" value="1"/>
</dbReference>
<evidence type="ECO:0000256" key="3">
    <source>
        <dbReference type="ARBA" id="ARBA00012513"/>
    </source>
</evidence>
<comment type="function">
    <text evidence="1">Component of the EKC/KEOPS complex that is required for the formation of a threonylcarbamoyl group on adenosine at position 37 (t(6)A37) in tRNAs that read codons beginning with adenine. The complex is probably involved in the transfer of the threonylcarbamoyl moiety of threonylcarbamoyl-AMP (TC-AMP) to the N6 group of A37. BUD32 has ATPase activity in the context of the EKC/KEOPS complex and likely plays a supporting role to the catalytic subunit KAE1. The EKC/KEOPS complex also promotes both telomere uncapping and telomere elongation. The complex is required for efficient recruitment of transcriptional coactivators.</text>
</comment>
<evidence type="ECO:0000256" key="13">
    <source>
        <dbReference type="ARBA" id="ARBA00048679"/>
    </source>
</evidence>
<evidence type="ECO:0000256" key="12">
    <source>
        <dbReference type="ARBA" id="ARBA00047899"/>
    </source>
</evidence>
<reference evidence="15" key="1">
    <citation type="journal article" date="2020" name="Stud. Mycol.">
        <title>101 Dothideomycetes genomes: a test case for predicting lifestyles and emergence of pathogens.</title>
        <authorList>
            <person name="Haridas S."/>
            <person name="Albert R."/>
            <person name="Binder M."/>
            <person name="Bloem J."/>
            <person name="Labutti K."/>
            <person name="Salamov A."/>
            <person name="Andreopoulos B."/>
            <person name="Baker S."/>
            <person name="Barry K."/>
            <person name="Bills G."/>
            <person name="Bluhm B."/>
            <person name="Cannon C."/>
            <person name="Castanera R."/>
            <person name="Culley D."/>
            <person name="Daum C."/>
            <person name="Ezra D."/>
            <person name="Gonzalez J."/>
            <person name="Henrissat B."/>
            <person name="Kuo A."/>
            <person name="Liang C."/>
            <person name="Lipzen A."/>
            <person name="Lutzoni F."/>
            <person name="Magnuson J."/>
            <person name="Mondo S."/>
            <person name="Nolan M."/>
            <person name="Ohm R."/>
            <person name="Pangilinan J."/>
            <person name="Park H.-J."/>
            <person name="Ramirez L."/>
            <person name="Alfaro M."/>
            <person name="Sun H."/>
            <person name="Tritt A."/>
            <person name="Yoshinaga Y."/>
            <person name="Zwiers L.-H."/>
            <person name="Turgeon B."/>
            <person name="Goodwin S."/>
            <person name="Spatafora J."/>
            <person name="Crous P."/>
            <person name="Grigoriev I."/>
        </authorList>
    </citation>
    <scope>NUCLEOTIDE SEQUENCE</scope>
    <source>
        <strain evidence="15">CBS 123094</strain>
    </source>
</reference>
<dbReference type="InterPro" id="IPR000719">
    <property type="entry name" value="Prot_kinase_dom"/>
</dbReference>
<proteinExistence type="predicted"/>
<name>A0A6A5WUV5_9PLEO</name>
<evidence type="ECO:0000259" key="14">
    <source>
        <dbReference type="PROSITE" id="PS50011"/>
    </source>
</evidence>
<dbReference type="AlphaFoldDB" id="A0A6A5WUV5"/>
<evidence type="ECO:0000256" key="8">
    <source>
        <dbReference type="ARBA" id="ARBA00022777"/>
    </source>
</evidence>
<keyword evidence="8 15" id="KW-0418">Kinase</keyword>
<comment type="subunit">
    <text evidence="2">Component of the EKC/KEOPS complex composed of at least BUD32, CGI121, GON7, KAE1 and PCC1; the whole complex dimerizes.</text>
</comment>
<dbReference type="EMBL" id="ML977569">
    <property type="protein sequence ID" value="KAF2003971.1"/>
    <property type="molecule type" value="Genomic_DNA"/>
</dbReference>
<feature type="domain" description="Protein kinase" evidence="14">
    <location>
        <begin position="28"/>
        <end position="351"/>
    </location>
</feature>
<dbReference type="GO" id="GO:0005524">
    <property type="term" value="F:ATP binding"/>
    <property type="evidence" value="ECO:0007669"/>
    <property type="project" value="UniProtKB-KW"/>
</dbReference>